<comment type="caution">
    <text evidence="1">The sequence shown here is derived from an EMBL/GenBank/DDBJ whole genome shotgun (WGS) entry which is preliminary data.</text>
</comment>
<organism evidence="1 2">
    <name type="scientific">Trifolium pratense</name>
    <name type="common">Red clover</name>
    <dbReference type="NCBI Taxonomy" id="57577"/>
    <lineage>
        <taxon>Eukaryota</taxon>
        <taxon>Viridiplantae</taxon>
        <taxon>Streptophyta</taxon>
        <taxon>Embryophyta</taxon>
        <taxon>Tracheophyta</taxon>
        <taxon>Spermatophyta</taxon>
        <taxon>Magnoliopsida</taxon>
        <taxon>eudicotyledons</taxon>
        <taxon>Gunneridae</taxon>
        <taxon>Pentapetalae</taxon>
        <taxon>rosids</taxon>
        <taxon>fabids</taxon>
        <taxon>Fabales</taxon>
        <taxon>Fabaceae</taxon>
        <taxon>Papilionoideae</taxon>
        <taxon>50 kb inversion clade</taxon>
        <taxon>NPAAA clade</taxon>
        <taxon>Hologalegina</taxon>
        <taxon>IRL clade</taxon>
        <taxon>Trifolieae</taxon>
        <taxon>Trifolium</taxon>
    </lineage>
</organism>
<dbReference type="EMBL" id="CASHSV030000615">
    <property type="protein sequence ID" value="CAJ2670030.1"/>
    <property type="molecule type" value="Genomic_DNA"/>
</dbReference>
<reference evidence="1" key="1">
    <citation type="submission" date="2023-10" db="EMBL/GenBank/DDBJ databases">
        <authorList>
            <person name="Rodriguez Cubillos JULIANA M."/>
            <person name="De Vega J."/>
        </authorList>
    </citation>
    <scope>NUCLEOTIDE SEQUENCE</scope>
</reference>
<protein>
    <submittedName>
        <fullName evidence="1">Uncharacterized protein</fullName>
    </submittedName>
</protein>
<keyword evidence="2" id="KW-1185">Reference proteome</keyword>
<dbReference type="Proteomes" id="UP001177021">
    <property type="component" value="Unassembled WGS sequence"/>
</dbReference>
<evidence type="ECO:0000313" key="1">
    <source>
        <dbReference type="EMBL" id="CAJ2670030.1"/>
    </source>
</evidence>
<evidence type="ECO:0000313" key="2">
    <source>
        <dbReference type="Proteomes" id="UP001177021"/>
    </source>
</evidence>
<sequence length="141" mass="16802">MEEYYYKRSQVPKFGSWDWNDHNNIPYTKCFDSATQPGSLRYSYSAESEDRDLYVTRDFYDNHIVSPTMLLNVPRKRAKVRDQNEKETKKKNWVNNMDIVPTSEPIEEDLYNISPHIPYAKVKKRRGLWFFSSCFLPTCIA</sequence>
<proteinExistence type="predicted"/>
<accession>A0ACB0LMS8</accession>
<gene>
    <name evidence="1" type="ORF">MILVUS5_LOCUS34130</name>
</gene>
<name>A0ACB0LMS8_TRIPR</name>